<reference evidence="3" key="1">
    <citation type="journal article" date="2005" name="Nature">
        <title>The map-based sequence of the rice genome.</title>
        <authorList>
            <consortium name="International rice genome sequencing project (IRGSP)"/>
            <person name="Matsumoto T."/>
            <person name="Wu J."/>
            <person name="Kanamori H."/>
            <person name="Katayose Y."/>
            <person name="Fujisawa M."/>
            <person name="Namiki N."/>
            <person name="Mizuno H."/>
            <person name="Yamamoto K."/>
            <person name="Antonio B.A."/>
            <person name="Baba T."/>
            <person name="Sakata K."/>
            <person name="Nagamura Y."/>
            <person name="Aoki H."/>
            <person name="Arikawa K."/>
            <person name="Arita K."/>
            <person name="Bito T."/>
            <person name="Chiden Y."/>
            <person name="Fujitsuka N."/>
            <person name="Fukunaka R."/>
            <person name="Hamada M."/>
            <person name="Harada C."/>
            <person name="Hayashi A."/>
            <person name="Hijishita S."/>
            <person name="Honda M."/>
            <person name="Hosokawa S."/>
            <person name="Ichikawa Y."/>
            <person name="Idonuma A."/>
            <person name="Iijima M."/>
            <person name="Ikeda M."/>
            <person name="Ikeno M."/>
            <person name="Ito K."/>
            <person name="Ito S."/>
            <person name="Ito T."/>
            <person name="Ito Y."/>
            <person name="Ito Y."/>
            <person name="Iwabuchi A."/>
            <person name="Kamiya K."/>
            <person name="Karasawa W."/>
            <person name="Kurita K."/>
            <person name="Katagiri S."/>
            <person name="Kikuta A."/>
            <person name="Kobayashi H."/>
            <person name="Kobayashi N."/>
            <person name="Machita K."/>
            <person name="Maehara T."/>
            <person name="Masukawa M."/>
            <person name="Mizubayashi T."/>
            <person name="Mukai Y."/>
            <person name="Nagasaki H."/>
            <person name="Nagata Y."/>
            <person name="Naito S."/>
            <person name="Nakashima M."/>
            <person name="Nakama Y."/>
            <person name="Nakamichi Y."/>
            <person name="Nakamura M."/>
            <person name="Meguro A."/>
            <person name="Negishi M."/>
            <person name="Ohta I."/>
            <person name="Ohta T."/>
            <person name="Okamoto M."/>
            <person name="Ono N."/>
            <person name="Saji S."/>
            <person name="Sakaguchi M."/>
            <person name="Sakai K."/>
            <person name="Shibata M."/>
            <person name="Shimokawa T."/>
            <person name="Song J."/>
            <person name="Takazaki Y."/>
            <person name="Terasawa K."/>
            <person name="Tsugane M."/>
            <person name="Tsuji K."/>
            <person name="Ueda S."/>
            <person name="Waki K."/>
            <person name="Yamagata H."/>
            <person name="Yamamoto M."/>
            <person name="Yamamoto S."/>
            <person name="Yamane H."/>
            <person name="Yoshiki S."/>
            <person name="Yoshihara R."/>
            <person name="Yukawa K."/>
            <person name="Zhong H."/>
            <person name="Yano M."/>
            <person name="Yuan Q."/>
            <person name="Ouyang S."/>
            <person name="Liu J."/>
            <person name="Jones K.M."/>
            <person name="Gansberger K."/>
            <person name="Moffat K."/>
            <person name="Hill J."/>
            <person name="Bera J."/>
            <person name="Fadrosh D."/>
            <person name="Jin S."/>
            <person name="Johri S."/>
            <person name="Kim M."/>
            <person name="Overton L."/>
            <person name="Reardon M."/>
            <person name="Tsitrin T."/>
            <person name="Vuong H."/>
            <person name="Weaver B."/>
            <person name="Ciecko A."/>
            <person name="Tallon L."/>
            <person name="Jackson J."/>
            <person name="Pai G."/>
            <person name="Aken S.V."/>
            <person name="Utterback T."/>
            <person name="Reidmuller S."/>
            <person name="Feldblyum T."/>
            <person name="Hsiao J."/>
            <person name="Zismann V."/>
            <person name="Iobst S."/>
            <person name="de Vazeille A.R."/>
            <person name="Buell C.R."/>
            <person name="Ying K."/>
            <person name="Li Y."/>
            <person name="Lu T."/>
            <person name="Huang Y."/>
            <person name="Zhao Q."/>
            <person name="Feng Q."/>
            <person name="Zhang L."/>
            <person name="Zhu J."/>
            <person name="Weng Q."/>
            <person name="Mu J."/>
            <person name="Lu Y."/>
            <person name="Fan D."/>
            <person name="Liu Y."/>
            <person name="Guan J."/>
            <person name="Zhang Y."/>
            <person name="Yu S."/>
            <person name="Liu X."/>
            <person name="Zhang Y."/>
            <person name="Hong G."/>
            <person name="Han B."/>
            <person name="Choisne N."/>
            <person name="Demange N."/>
            <person name="Orjeda G."/>
            <person name="Samain S."/>
            <person name="Cattolico L."/>
            <person name="Pelletier E."/>
            <person name="Couloux A."/>
            <person name="Segurens B."/>
            <person name="Wincker P."/>
            <person name="D'Hont A."/>
            <person name="Scarpelli C."/>
            <person name="Weissenbach J."/>
            <person name="Salanoubat M."/>
            <person name="Quetier F."/>
            <person name="Yu Y."/>
            <person name="Kim H.R."/>
            <person name="Rambo T."/>
            <person name="Currie J."/>
            <person name="Collura K."/>
            <person name="Luo M."/>
            <person name="Yang T."/>
            <person name="Ammiraju J.S.S."/>
            <person name="Engler F."/>
            <person name="Soderlund C."/>
            <person name="Wing R.A."/>
            <person name="Palmer L.E."/>
            <person name="de la Bastide M."/>
            <person name="Spiegel L."/>
            <person name="Nascimento L."/>
            <person name="Zutavern T."/>
            <person name="O'Shaughnessy A."/>
            <person name="Dike S."/>
            <person name="Dedhia N."/>
            <person name="Preston R."/>
            <person name="Balija V."/>
            <person name="McCombie W.R."/>
            <person name="Chow T."/>
            <person name="Chen H."/>
            <person name="Chung M."/>
            <person name="Chen C."/>
            <person name="Shaw J."/>
            <person name="Wu H."/>
            <person name="Hsiao K."/>
            <person name="Chao Y."/>
            <person name="Chu M."/>
            <person name="Cheng C."/>
            <person name="Hour A."/>
            <person name="Lee P."/>
            <person name="Lin S."/>
            <person name="Lin Y."/>
            <person name="Liou J."/>
            <person name="Liu S."/>
            <person name="Hsing Y."/>
            <person name="Raghuvanshi S."/>
            <person name="Mohanty A."/>
            <person name="Bharti A.K."/>
            <person name="Gaur A."/>
            <person name="Gupta V."/>
            <person name="Kumar D."/>
            <person name="Ravi V."/>
            <person name="Vij S."/>
            <person name="Kapur A."/>
            <person name="Khurana P."/>
            <person name="Khurana P."/>
            <person name="Khurana J.P."/>
            <person name="Tyagi A.K."/>
            <person name="Gaikwad K."/>
            <person name="Singh A."/>
            <person name="Dalal V."/>
            <person name="Srivastava S."/>
            <person name="Dixit A."/>
            <person name="Pal A.K."/>
            <person name="Ghazi I.A."/>
            <person name="Yadav M."/>
            <person name="Pandit A."/>
            <person name="Bhargava A."/>
            <person name="Sureshbabu K."/>
            <person name="Batra K."/>
            <person name="Sharma T.R."/>
            <person name="Mohapatra T."/>
            <person name="Singh N.K."/>
            <person name="Messing J."/>
            <person name="Nelson A.B."/>
            <person name="Fuks G."/>
            <person name="Kavchok S."/>
            <person name="Keizer G."/>
            <person name="Linton E."/>
            <person name="Llaca V."/>
            <person name="Song R."/>
            <person name="Tanyolac B."/>
            <person name="Young S."/>
            <person name="Ho-Il K."/>
            <person name="Hahn J.H."/>
            <person name="Sangsakoo G."/>
            <person name="Vanavichit A."/>
            <person name="de Mattos Luiz.A.T."/>
            <person name="Zimmer P.D."/>
            <person name="Malone G."/>
            <person name="Dellagostin O."/>
            <person name="de Oliveira A.C."/>
            <person name="Bevan M."/>
            <person name="Bancroft I."/>
            <person name="Minx P."/>
            <person name="Cordum H."/>
            <person name="Wilson R."/>
            <person name="Cheng Z."/>
            <person name="Jin W."/>
            <person name="Jiang J."/>
            <person name="Leong S.A."/>
            <person name="Iwama H."/>
            <person name="Gojobori T."/>
            <person name="Itoh T."/>
            <person name="Niimura Y."/>
            <person name="Fujii Y."/>
            <person name="Habara T."/>
            <person name="Sakai H."/>
            <person name="Sato Y."/>
            <person name="Wilson G."/>
            <person name="Kumar K."/>
            <person name="McCouch S."/>
            <person name="Juretic N."/>
            <person name="Hoen D."/>
            <person name="Wright S."/>
            <person name="Bruskiewich R."/>
            <person name="Bureau T."/>
            <person name="Miyao A."/>
            <person name="Hirochika H."/>
            <person name="Nishikawa T."/>
            <person name="Kadowaki K."/>
            <person name="Sugiura M."/>
            <person name="Burr B."/>
            <person name="Sasaki T."/>
        </authorList>
    </citation>
    <scope>NUCLEOTIDE SEQUENCE [LARGE SCALE GENOMIC DNA]</scope>
    <source>
        <strain evidence="3">cv. Nipponbare</strain>
    </source>
</reference>
<feature type="region of interest" description="Disordered" evidence="1">
    <location>
        <begin position="1"/>
        <end position="22"/>
    </location>
</feature>
<organism evidence="2 3">
    <name type="scientific">Oryza sativa subsp. japonica</name>
    <name type="common">Rice</name>
    <dbReference type="NCBI Taxonomy" id="39947"/>
    <lineage>
        <taxon>Eukaryota</taxon>
        <taxon>Viridiplantae</taxon>
        <taxon>Streptophyta</taxon>
        <taxon>Embryophyta</taxon>
        <taxon>Tracheophyta</taxon>
        <taxon>Spermatophyta</taxon>
        <taxon>Magnoliopsida</taxon>
        <taxon>Liliopsida</taxon>
        <taxon>Poales</taxon>
        <taxon>Poaceae</taxon>
        <taxon>BOP clade</taxon>
        <taxon>Oryzoideae</taxon>
        <taxon>Oryzeae</taxon>
        <taxon>Oryzinae</taxon>
        <taxon>Oryza</taxon>
        <taxon>Oryza sativa</taxon>
    </lineage>
</organism>
<dbReference type="AlphaFoldDB" id="Q6YUJ1"/>
<accession>Q6YUJ1</accession>
<reference evidence="3" key="2">
    <citation type="journal article" date="2008" name="Nucleic Acids Res.">
        <title>The rice annotation project database (RAP-DB): 2008 update.</title>
        <authorList>
            <consortium name="The rice annotation project (RAP)"/>
        </authorList>
    </citation>
    <scope>GENOME REANNOTATION</scope>
    <source>
        <strain evidence="3">cv. Nipponbare</strain>
    </source>
</reference>
<evidence type="ECO:0000313" key="2">
    <source>
        <dbReference type="EMBL" id="BAD01758.1"/>
    </source>
</evidence>
<dbReference type="Proteomes" id="UP000000763">
    <property type="component" value="Chromosome 8"/>
</dbReference>
<protein>
    <submittedName>
        <fullName evidence="2">Uncharacterized protein</fullName>
    </submittedName>
</protein>
<sequence>MATVTRTSALAGIPTPGRGGSKRHRLLLYFQDLDHGQLRPGENWDGRKRLPLGMRNRPYLARQLSREDPQ</sequence>
<gene>
    <name evidence="2" type="primary">OSJNBb0076O03.17</name>
</gene>
<name>Q6YUJ1_ORYSJ</name>
<dbReference type="EMBL" id="AP005866">
    <property type="protein sequence ID" value="BAD01758.1"/>
    <property type="molecule type" value="Genomic_DNA"/>
</dbReference>
<evidence type="ECO:0000256" key="1">
    <source>
        <dbReference type="SAM" id="MobiDB-lite"/>
    </source>
</evidence>
<evidence type="ECO:0000313" key="3">
    <source>
        <dbReference type="Proteomes" id="UP000000763"/>
    </source>
</evidence>
<proteinExistence type="predicted"/>